<dbReference type="CTD" id="38646"/>
<dbReference type="GO" id="GO:0005737">
    <property type="term" value="C:cytoplasm"/>
    <property type="evidence" value="ECO:0007669"/>
    <property type="project" value="UniProtKB-ARBA"/>
</dbReference>
<dbReference type="PANTHER" id="PTHR46115">
    <property type="entry name" value="THIOREDOXIN-LIKE PROTEIN 1"/>
    <property type="match status" value="1"/>
</dbReference>
<dbReference type="InterPro" id="IPR010400">
    <property type="entry name" value="PITH_dom"/>
</dbReference>
<feature type="domain" description="Thioredoxin" evidence="2">
    <location>
        <begin position="1"/>
        <end position="124"/>
    </location>
</feature>
<reference evidence="4" key="1">
    <citation type="journal article" date="2016" name="BMC Genomics">
        <title>Seminal fluid protein genes of the brown planthopper, Nilaparvata lugens.</title>
        <authorList>
            <person name="Yu B."/>
            <person name="Li D.T."/>
            <person name="Lu J.B."/>
            <person name="Zhang W.X."/>
            <person name="Zhang C.X."/>
        </authorList>
    </citation>
    <scope>NUCLEOTIDE SEQUENCE</scope>
    <source>
        <strain evidence="4">NlSFP_unconfirmed_comp34658</strain>
    </source>
</reference>
<dbReference type="OrthoDB" id="2121326at2759"/>
<dbReference type="PROSITE" id="PS00194">
    <property type="entry name" value="THIOREDOXIN_1"/>
    <property type="match status" value="1"/>
</dbReference>
<accession>A0A1I9WLC6</accession>
<dbReference type="InterPro" id="IPR008979">
    <property type="entry name" value="Galactose-bd-like_sf"/>
</dbReference>
<dbReference type="InterPro" id="IPR037047">
    <property type="entry name" value="PITH_dom_sf"/>
</dbReference>
<dbReference type="CDD" id="cd02947">
    <property type="entry name" value="TRX_family"/>
    <property type="match status" value="1"/>
</dbReference>
<evidence type="ECO:0000259" key="3">
    <source>
        <dbReference type="PROSITE" id="PS51532"/>
    </source>
</evidence>
<proteinExistence type="evidence at transcript level"/>
<dbReference type="Gene3D" id="2.60.120.470">
    <property type="entry name" value="PITH domain"/>
    <property type="match status" value="1"/>
</dbReference>
<dbReference type="RefSeq" id="XP_022185710.1">
    <property type="nucleotide sequence ID" value="XM_022330018.2"/>
</dbReference>
<keyword evidence="1" id="KW-1015">Disulfide bond</keyword>
<dbReference type="InterPro" id="IPR017937">
    <property type="entry name" value="Thioredoxin_CS"/>
</dbReference>
<dbReference type="FunFam" id="3.40.30.10:FF:000245">
    <property type="entry name" value="Thioredoxin"/>
    <property type="match status" value="1"/>
</dbReference>
<dbReference type="GeneID" id="111044794"/>
<dbReference type="PRINTS" id="PR00421">
    <property type="entry name" value="THIOREDOXIN"/>
</dbReference>
<dbReference type="KEGG" id="nlu:111044794"/>
<dbReference type="SUPFAM" id="SSF52833">
    <property type="entry name" value="Thioredoxin-like"/>
    <property type="match status" value="1"/>
</dbReference>
<organism evidence="4">
    <name type="scientific">Nilaparvata lugens</name>
    <name type="common">Brown planthopper</name>
    <dbReference type="NCBI Taxonomy" id="108931"/>
    <lineage>
        <taxon>Eukaryota</taxon>
        <taxon>Metazoa</taxon>
        <taxon>Ecdysozoa</taxon>
        <taxon>Arthropoda</taxon>
        <taxon>Hexapoda</taxon>
        <taxon>Insecta</taxon>
        <taxon>Pterygota</taxon>
        <taxon>Neoptera</taxon>
        <taxon>Paraneoptera</taxon>
        <taxon>Hemiptera</taxon>
        <taxon>Auchenorrhyncha</taxon>
        <taxon>Fulgoroidea</taxon>
        <taxon>Delphacidae</taxon>
        <taxon>Delphacinae</taxon>
        <taxon>Nilaparvata</taxon>
    </lineage>
</organism>
<evidence type="ECO:0000259" key="2">
    <source>
        <dbReference type="PROSITE" id="PS51352"/>
    </source>
</evidence>
<evidence type="ECO:0000256" key="1">
    <source>
        <dbReference type="ARBA" id="ARBA00023157"/>
    </source>
</evidence>
<dbReference type="PROSITE" id="PS51532">
    <property type="entry name" value="PITH"/>
    <property type="match status" value="1"/>
</dbReference>
<dbReference type="InterPro" id="IPR036249">
    <property type="entry name" value="Thioredoxin-like_sf"/>
</dbReference>
<feature type="domain" description="PITH" evidence="3">
    <location>
        <begin position="114"/>
        <end position="282"/>
    </location>
</feature>
<dbReference type="AlphaFoldDB" id="A0A1I9WLC6"/>
<dbReference type="Gene3D" id="3.40.30.10">
    <property type="entry name" value="Glutaredoxin"/>
    <property type="match status" value="1"/>
</dbReference>
<protein>
    <submittedName>
        <fullName evidence="4">Seminal fluid protein</fullName>
    </submittedName>
</protein>
<dbReference type="PROSITE" id="PS51352">
    <property type="entry name" value="THIOREDOXIN_2"/>
    <property type="match status" value="1"/>
</dbReference>
<dbReference type="SUPFAM" id="SSF49785">
    <property type="entry name" value="Galactose-binding domain-like"/>
    <property type="match status" value="1"/>
</dbReference>
<dbReference type="EMBL" id="KU932310">
    <property type="protein sequence ID" value="APA33946.1"/>
    <property type="molecule type" value="mRNA"/>
</dbReference>
<evidence type="ECO:0000313" key="4">
    <source>
        <dbReference type="EMBL" id="APA33946.1"/>
    </source>
</evidence>
<dbReference type="Pfam" id="PF06201">
    <property type="entry name" value="PITH"/>
    <property type="match status" value="1"/>
</dbReference>
<dbReference type="Pfam" id="PF00085">
    <property type="entry name" value="Thioredoxin"/>
    <property type="match status" value="1"/>
</dbReference>
<sequence>MGSVRVINDENHFQAELQGAGTKLVVVDFTVPWCAPCQVIAPYFDEFARKYPRAVFLKVDVEKCAETAASQGVSAMPTFIFFRNKIKVDRLQGADHPALESKIKHHYGSEDGEDVDSGVQGHMDLSPFFSEAQCEALNEADNHSLKHCLSSAEGFLESDCDEQLIISLTFKQKIRLHSIKIKAPRDKGPKHMKLFINLPHTLDFDSAETCKSVQEIDLTPADLEGNPINLRYVKFQNVHNIQLFVPSNQADCDTTRIDYLQFIGQPIHTTDMVDFKRVAGKKGEGH</sequence>
<dbReference type="InterPro" id="IPR013766">
    <property type="entry name" value="Thioredoxin_domain"/>
</dbReference>
<name>A0A1I9WLC6_NILLU</name>